<feature type="transmembrane region" description="Helical" evidence="6">
    <location>
        <begin position="52"/>
        <end position="68"/>
    </location>
</feature>
<feature type="transmembrane region" description="Helical" evidence="6">
    <location>
        <begin position="255"/>
        <end position="274"/>
    </location>
</feature>
<dbReference type="PANTHER" id="PTHR43304:SF1">
    <property type="entry name" value="PAC DOMAIN-CONTAINING PROTEIN"/>
    <property type="match status" value="1"/>
</dbReference>
<comment type="catalytic activity">
    <reaction evidence="1">
        <text>ATP + protein L-histidine = ADP + protein N-phospho-L-histidine.</text>
        <dbReference type="EC" id="2.7.13.3"/>
    </reaction>
</comment>
<dbReference type="GO" id="GO:0004673">
    <property type="term" value="F:protein histidine kinase activity"/>
    <property type="evidence" value="ECO:0007669"/>
    <property type="project" value="UniProtKB-EC"/>
</dbReference>
<reference evidence="9 10" key="1">
    <citation type="journal article" date="2016" name="Nat. Commun.">
        <title>Thousands of microbial genomes shed light on interconnected biogeochemical processes in an aquifer system.</title>
        <authorList>
            <person name="Anantharaman K."/>
            <person name="Brown C.T."/>
            <person name="Hug L.A."/>
            <person name="Sharon I."/>
            <person name="Castelle C.J."/>
            <person name="Probst A.J."/>
            <person name="Thomas B.C."/>
            <person name="Singh A."/>
            <person name="Wilkins M.J."/>
            <person name="Karaoz U."/>
            <person name="Brodie E.L."/>
            <person name="Williams K.H."/>
            <person name="Hubbard S.S."/>
            <person name="Banfield J.F."/>
        </authorList>
    </citation>
    <scope>NUCLEOTIDE SEQUENCE [LARGE SCALE GENOMIC DNA]</scope>
</reference>
<evidence type="ECO:0000256" key="3">
    <source>
        <dbReference type="ARBA" id="ARBA00022553"/>
    </source>
</evidence>
<evidence type="ECO:0000256" key="6">
    <source>
        <dbReference type="SAM" id="Phobius"/>
    </source>
</evidence>
<feature type="transmembrane region" description="Helical" evidence="6">
    <location>
        <begin position="153"/>
        <end position="171"/>
    </location>
</feature>
<evidence type="ECO:0000259" key="8">
    <source>
        <dbReference type="PROSITE" id="PS50113"/>
    </source>
</evidence>
<dbReference type="Gene3D" id="3.30.450.20">
    <property type="entry name" value="PAS domain"/>
    <property type="match status" value="1"/>
</dbReference>
<gene>
    <name evidence="9" type="ORF">A2311_04810</name>
</gene>
<dbReference type="Pfam" id="PF13185">
    <property type="entry name" value="GAF_2"/>
    <property type="match status" value="1"/>
</dbReference>
<protein>
    <recommendedName>
        <fullName evidence="2">histidine kinase</fullName>
        <ecNumber evidence="2">2.7.13.3</ecNumber>
    </recommendedName>
</protein>
<evidence type="ECO:0000256" key="5">
    <source>
        <dbReference type="ARBA" id="ARBA00022777"/>
    </source>
</evidence>
<feature type="domain" description="PAC" evidence="8">
    <location>
        <begin position="372"/>
        <end position="424"/>
    </location>
</feature>
<dbReference type="InterPro" id="IPR029016">
    <property type="entry name" value="GAF-like_dom_sf"/>
</dbReference>
<keyword evidence="6" id="KW-0812">Transmembrane</keyword>
<dbReference type="NCBIfam" id="TIGR00229">
    <property type="entry name" value="sensory_box"/>
    <property type="match status" value="1"/>
</dbReference>
<dbReference type="InterPro" id="IPR000014">
    <property type="entry name" value="PAS"/>
</dbReference>
<dbReference type="EMBL" id="MEUF01000002">
    <property type="protein sequence ID" value="OGC36954.1"/>
    <property type="molecule type" value="Genomic_DNA"/>
</dbReference>
<evidence type="ECO:0000259" key="7">
    <source>
        <dbReference type="PROSITE" id="PS50112"/>
    </source>
</evidence>
<dbReference type="Gene3D" id="3.30.450.40">
    <property type="match status" value="1"/>
</dbReference>
<evidence type="ECO:0000313" key="9">
    <source>
        <dbReference type="EMBL" id="OGC36954.1"/>
    </source>
</evidence>
<feature type="transmembrane region" description="Helical" evidence="6">
    <location>
        <begin position="120"/>
        <end position="141"/>
    </location>
</feature>
<keyword evidence="4" id="KW-0808">Transferase</keyword>
<feature type="transmembrane region" description="Helical" evidence="6">
    <location>
        <begin position="80"/>
        <end position="100"/>
    </location>
</feature>
<dbReference type="CDD" id="cd00130">
    <property type="entry name" value="PAS"/>
    <property type="match status" value="1"/>
</dbReference>
<proteinExistence type="predicted"/>
<keyword evidence="5" id="KW-0418">Kinase</keyword>
<dbReference type="Pfam" id="PF13426">
    <property type="entry name" value="PAS_9"/>
    <property type="match status" value="1"/>
</dbReference>
<feature type="transmembrane region" description="Helical" evidence="6">
    <location>
        <begin position="183"/>
        <end position="203"/>
    </location>
</feature>
<feature type="transmembrane region" description="Helical" evidence="6">
    <location>
        <begin position="12"/>
        <end position="32"/>
    </location>
</feature>
<dbReference type="SUPFAM" id="SSF55785">
    <property type="entry name" value="PYP-like sensor domain (PAS domain)"/>
    <property type="match status" value="1"/>
</dbReference>
<dbReference type="PROSITE" id="PS50112">
    <property type="entry name" value="PAS"/>
    <property type="match status" value="1"/>
</dbReference>
<dbReference type="PANTHER" id="PTHR43304">
    <property type="entry name" value="PHYTOCHROME-LIKE PROTEIN CPH1"/>
    <property type="match status" value="1"/>
</dbReference>
<dbReference type="PROSITE" id="PS50113">
    <property type="entry name" value="PAC"/>
    <property type="match status" value="1"/>
</dbReference>
<keyword evidence="6" id="KW-0472">Membrane</keyword>
<comment type="caution">
    <text evidence="9">The sequence shown here is derived from an EMBL/GenBank/DDBJ whole genome shotgun (WGS) entry which is preliminary data.</text>
</comment>
<keyword evidence="6" id="KW-1133">Transmembrane helix</keyword>
<dbReference type="SMART" id="SM00065">
    <property type="entry name" value="GAF"/>
    <property type="match status" value="1"/>
</dbReference>
<dbReference type="InterPro" id="IPR052162">
    <property type="entry name" value="Sensor_kinase/Photoreceptor"/>
</dbReference>
<feature type="domain" description="PAS" evidence="7">
    <location>
        <begin position="296"/>
        <end position="367"/>
    </location>
</feature>
<organism evidence="9 10">
    <name type="scientific">candidate division WOR-1 bacterium RIFOXYB2_FULL_48_7</name>
    <dbReference type="NCBI Taxonomy" id="1802583"/>
    <lineage>
        <taxon>Bacteria</taxon>
        <taxon>Bacillati</taxon>
        <taxon>Saganbacteria</taxon>
    </lineage>
</organism>
<dbReference type="Proteomes" id="UP000178951">
    <property type="component" value="Unassembled WGS sequence"/>
</dbReference>
<name>A0A1F4TW61_UNCSA</name>
<dbReference type="AlphaFoldDB" id="A0A1F4TW61"/>
<keyword evidence="3" id="KW-0597">Phosphoprotein</keyword>
<dbReference type="STRING" id="1802583.A2311_04810"/>
<evidence type="ECO:0000256" key="4">
    <source>
        <dbReference type="ARBA" id="ARBA00022679"/>
    </source>
</evidence>
<dbReference type="InterPro" id="IPR003018">
    <property type="entry name" value="GAF"/>
</dbReference>
<sequence length="639" mass="71148">MNEREKYFRKSSLIIALLAIFLGGLVIIGWWLGIESLKSVMPGLVTMKYNTALLFILTGVSLWVYWLEKPAPTFIWLGKAASLTAVLVALLTIIEYVMGLNLGLDQFFFAEPAGAVLTRHLGRMAMITAIEFMLLNTALILTGKHFKYAITQALALGAAFIAFQSLIGYLLSAKTLYIYHQDFSAMALHTAIMFFLLSLGILFARPREGLMQLVTADTSAGQLLRQLFPLALILPPFFGWLKLVGERSGIVPNELGVSLVAILNAITFSGLLWFRAATMQKLDSARLKAETKALEIQSRAKKYLEIAGVIIVAIGKQQEVLLVNKKAVEALGYQEKELIGKNWFDLIIPQEDRERVRNVYFDLMSGKVAGVEYVENLILTKQGEKKLIGWHNSVLKDEQGGIMATISSGEDITMAKQARLVLEKSALRMQKLLELNQMQSKSLKEITTFALEACVAITGSQVGFFHYFDEANKDITLNAWSKNVMPECSANQDQHYPLSKAGIWADCVRTRQPVIVNDYAGAAGKKGFPEGHFPVKNFLSLPVFDGDKVVMVCGVGNKAGLYTQADIDELNVFMANAWLVIKEFWARQSLNDKIAEIQKQNELMVGRELKMIELKTEINALRKEAGQPEKYSITNGIIK</sequence>
<dbReference type="EC" id="2.7.13.3" evidence="2"/>
<evidence type="ECO:0000256" key="1">
    <source>
        <dbReference type="ARBA" id="ARBA00000085"/>
    </source>
</evidence>
<dbReference type="InterPro" id="IPR000700">
    <property type="entry name" value="PAS-assoc_C"/>
</dbReference>
<evidence type="ECO:0000256" key="2">
    <source>
        <dbReference type="ARBA" id="ARBA00012438"/>
    </source>
</evidence>
<dbReference type="SMART" id="SM00091">
    <property type="entry name" value="PAS"/>
    <property type="match status" value="1"/>
</dbReference>
<dbReference type="SUPFAM" id="SSF55781">
    <property type="entry name" value="GAF domain-like"/>
    <property type="match status" value="1"/>
</dbReference>
<accession>A0A1F4TW61</accession>
<dbReference type="InterPro" id="IPR035965">
    <property type="entry name" value="PAS-like_dom_sf"/>
</dbReference>
<evidence type="ECO:0000313" key="10">
    <source>
        <dbReference type="Proteomes" id="UP000178951"/>
    </source>
</evidence>